<protein>
    <submittedName>
        <fullName evidence="2">Type II toxin-antitoxin system HicB family antitoxin</fullName>
    </submittedName>
</protein>
<keyword evidence="2" id="KW-0614">Plasmid</keyword>
<evidence type="ECO:0000313" key="3">
    <source>
        <dbReference type="Proteomes" id="UP000826616"/>
    </source>
</evidence>
<dbReference type="RefSeq" id="WP_220561191.1">
    <property type="nucleotide sequence ID" value="NZ_CP080765.1"/>
</dbReference>
<dbReference type="Proteomes" id="UP000826616">
    <property type="component" value="Plasmid pAT1"/>
</dbReference>
<sequence>MAYKNHYIYPVVVEKAEDGGLGMYFPDLPGTAILAPDLIDGIKQAKEMLANLILDMEEKGIEVPKPSEPENIELLDATDRIIFIEIYMPPYRDEAANKAVTKNCTLPKWLRDAGEEAGLNFSQLLQASIKEALGISNNQEQRP</sequence>
<accession>A0ABX8YHG1</accession>
<dbReference type="EMBL" id="CP080765">
    <property type="protein sequence ID" value="QYY44764.1"/>
    <property type="molecule type" value="Genomic_DNA"/>
</dbReference>
<evidence type="ECO:0000313" key="2">
    <source>
        <dbReference type="EMBL" id="QYY44764.1"/>
    </source>
</evidence>
<evidence type="ECO:0000259" key="1">
    <source>
        <dbReference type="Pfam" id="PF15919"/>
    </source>
</evidence>
<dbReference type="InterPro" id="IPR031807">
    <property type="entry name" value="HicB-like"/>
</dbReference>
<geneLocation type="plasmid" evidence="2 3">
    <name>pAT1</name>
</geneLocation>
<dbReference type="InterPro" id="IPR035069">
    <property type="entry name" value="TTHA1013/TTHA0281-like"/>
</dbReference>
<dbReference type="Pfam" id="PF15919">
    <property type="entry name" value="HicB_lk_antitox"/>
    <property type="match status" value="1"/>
</dbReference>
<organism evidence="2 3">
    <name type="scientific">Aneurinibacillus thermoaerophilus</name>
    <dbReference type="NCBI Taxonomy" id="143495"/>
    <lineage>
        <taxon>Bacteria</taxon>
        <taxon>Bacillati</taxon>
        <taxon>Bacillota</taxon>
        <taxon>Bacilli</taxon>
        <taxon>Bacillales</taxon>
        <taxon>Paenibacillaceae</taxon>
        <taxon>Aneurinibacillus group</taxon>
        <taxon>Aneurinibacillus</taxon>
    </lineage>
</organism>
<proteinExistence type="predicted"/>
<gene>
    <name evidence="2" type="ORF">K3F53_19165</name>
</gene>
<dbReference type="Gene3D" id="3.30.160.250">
    <property type="match status" value="1"/>
</dbReference>
<dbReference type="GeneID" id="97143502"/>
<reference evidence="2 3" key="1">
    <citation type="submission" date="2021-08" db="EMBL/GenBank/DDBJ databases">
        <title>Complete genome sequence of the strain Aneurinibacillus thermoaerophilus CCM 8960.</title>
        <authorList>
            <person name="Musilova J."/>
            <person name="Kourilova X."/>
            <person name="Pernicova I."/>
            <person name="Bezdicek M."/>
            <person name="Lengerova M."/>
            <person name="Obruca S."/>
            <person name="Sedlar K."/>
        </authorList>
    </citation>
    <scope>NUCLEOTIDE SEQUENCE [LARGE SCALE GENOMIC DNA]</scope>
    <source>
        <strain evidence="2 3">CCM 8960</strain>
        <plasmid evidence="2 3">pAT1</plasmid>
    </source>
</reference>
<name>A0ABX8YHG1_ANETH</name>
<dbReference type="SUPFAM" id="SSF143100">
    <property type="entry name" value="TTHA1013/TTHA0281-like"/>
    <property type="match status" value="1"/>
</dbReference>
<keyword evidence="3" id="KW-1185">Reference proteome</keyword>
<feature type="domain" description="HicB-like antitoxin of toxin-antitoxin system" evidence="1">
    <location>
        <begin position="9"/>
        <end position="108"/>
    </location>
</feature>